<organism evidence="1 2">
    <name type="scientific">Diaporthe vaccinii</name>
    <dbReference type="NCBI Taxonomy" id="105482"/>
    <lineage>
        <taxon>Eukaryota</taxon>
        <taxon>Fungi</taxon>
        <taxon>Dikarya</taxon>
        <taxon>Ascomycota</taxon>
        <taxon>Pezizomycotina</taxon>
        <taxon>Sordariomycetes</taxon>
        <taxon>Sordariomycetidae</taxon>
        <taxon>Diaporthales</taxon>
        <taxon>Diaporthaceae</taxon>
        <taxon>Diaporthe</taxon>
        <taxon>Diaporthe eres species complex</taxon>
    </lineage>
</organism>
<comment type="caution">
    <text evidence="1">The sequence shown here is derived from an EMBL/GenBank/DDBJ whole genome shotgun (WGS) entry which is preliminary data.</text>
</comment>
<dbReference type="EMBL" id="JBAWTH010000031">
    <property type="protein sequence ID" value="KAL2285365.1"/>
    <property type="molecule type" value="Genomic_DNA"/>
</dbReference>
<reference evidence="1 2" key="1">
    <citation type="submission" date="2024-03" db="EMBL/GenBank/DDBJ databases">
        <title>A high-quality draft genome sequence of Diaporthe vaccinii, a causative agent of upright dieback and viscid rot disease in cranberry plants.</title>
        <authorList>
            <person name="Sarrasin M."/>
            <person name="Lang B.F."/>
            <person name="Burger G."/>
        </authorList>
    </citation>
    <scope>NUCLEOTIDE SEQUENCE [LARGE SCALE GENOMIC DNA]</scope>
    <source>
        <strain evidence="1 2">IS7</strain>
    </source>
</reference>
<keyword evidence="2" id="KW-1185">Reference proteome</keyword>
<accession>A0ABR4ESE6</accession>
<evidence type="ECO:0000313" key="1">
    <source>
        <dbReference type="EMBL" id="KAL2285365.1"/>
    </source>
</evidence>
<dbReference type="Proteomes" id="UP001600888">
    <property type="component" value="Unassembled WGS sequence"/>
</dbReference>
<sequence>MMFTPPLLRSRKRYSPSPFPRNIKFVEARQSRHINIILRRQPSSVSRKKKVLKGYHPAGRGSRPEQKCRLHWYRVVSREEPAILQSMPQARGLLIHRISSYLAEPYRQMIQETGLAVYHAMICRPLGYVDC</sequence>
<proteinExistence type="predicted"/>
<protein>
    <submittedName>
        <fullName evidence="1">Uncharacterized protein</fullName>
    </submittedName>
</protein>
<gene>
    <name evidence="1" type="ORF">FJTKL_08284</name>
</gene>
<evidence type="ECO:0000313" key="2">
    <source>
        <dbReference type="Proteomes" id="UP001600888"/>
    </source>
</evidence>
<name>A0ABR4ESE6_9PEZI</name>